<dbReference type="OMA" id="WLLWALM"/>
<keyword evidence="2" id="KW-1133">Transmembrane helix</keyword>
<keyword evidence="2" id="KW-0472">Membrane</keyword>
<feature type="transmembrane region" description="Helical" evidence="2">
    <location>
        <begin position="330"/>
        <end position="349"/>
    </location>
</feature>
<evidence type="ECO:0000256" key="1">
    <source>
        <dbReference type="SAM" id="MobiDB-lite"/>
    </source>
</evidence>
<evidence type="ECO:0000313" key="4">
    <source>
        <dbReference type="Proteomes" id="UP000002640"/>
    </source>
</evidence>
<feature type="transmembrane region" description="Helical" evidence="2">
    <location>
        <begin position="101"/>
        <end position="124"/>
    </location>
</feature>
<feature type="transmembrane region" description="Helical" evidence="2">
    <location>
        <begin position="75"/>
        <end position="95"/>
    </location>
</feature>
<feature type="compositionally biased region" description="Polar residues" evidence="1">
    <location>
        <begin position="648"/>
        <end position="658"/>
    </location>
</feature>
<dbReference type="KEGG" id="psoj:PHYSODRAFT_517121"/>
<dbReference type="Proteomes" id="UP000002640">
    <property type="component" value="Unassembled WGS sequence"/>
</dbReference>
<dbReference type="GeneID" id="20659882"/>
<name>G4ZY86_PHYSP</name>
<evidence type="ECO:0008006" key="5">
    <source>
        <dbReference type="Google" id="ProtNLM"/>
    </source>
</evidence>
<dbReference type="AlphaFoldDB" id="G4ZY86"/>
<feature type="transmembrane region" description="Helical" evidence="2">
    <location>
        <begin position="136"/>
        <end position="155"/>
    </location>
</feature>
<feature type="transmembrane region" description="Helical" evidence="2">
    <location>
        <begin position="453"/>
        <end position="476"/>
    </location>
</feature>
<dbReference type="InParanoid" id="G4ZY86"/>
<keyword evidence="2" id="KW-0812">Transmembrane</keyword>
<feature type="region of interest" description="Disordered" evidence="1">
    <location>
        <begin position="618"/>
        <end position="665"/>
    </location>
</feature>
<reference evidence="3 4" key="1">
    <citation type="journal article" date="2006" name="Science">
        <title>Phytophthora genome sequences uncover evolutionary origins and mechanisms of pathogenesis.</title>
        <authorList>
            <person name="Tyler B.M."/>
            <person name="Tripathy S."/>
            <person name="Zhang X."/>
            <person name="Dehal P."/>
            <person name="Jiang R.H."/>
            <person name="Aerts A."/>
            <person name="Arredondo F.D."/>
            <person name="Baxter L."/>
            <person name="Bensasson D."/>
            <person name="Beynon J.L."/>
            <person name="Chapman J."/>
            <person name="Damasceno C.M."/>
            <person name="Dorrance A.E."/>
            <person name="Dou D."/>
            <person name="Dickerman A.W."/>
            <person name="Dubchak I.L."/>
            <person name="Garbelotto M."/>
            <person name="Gijzen M."/>
            <person name="Gordon S.G."/>
            <person name="Govers F."/>
            <person name="Grunwald N.J."/>
            <person name="Huang W."/>
            <person name="Ivors K.L."/>
            <person name="Jones R.W."/>
            <person name="Kamoun S."/>
            <person name="Krampis K."/>
            <person name="Lamour K.H."/>
            <person name="Lee M.K."/>
            <person name="McDonald W.H."/>
            <person name="Medina M."/>
            <person name="Meijer H.J."/>
            <person name="Nordberg E.K."/>
            <person name="Maclean D.J."/>
            <person name="Ospina-Giraldo M.D."/>
            <person name="Morris P.F."/>
            <person name="Phuntumart V."/>
            <person name="Putnam N.H."/>
            <person name="Rash S."/>
            <person name="Rose J.K."/>
            <person name="Sakihama Y."/>
            <person name="Salamov A.A."/>
            <person name="Savidor A."/>
            <person name="Scheuring C.F."/>
            <person name="Smith B.M."/>
            <person name="Sobral B.W."/>
            <person name="Terry A."/>
            <person name="Torto-Alalibo T.A."/>
            <person name="Win J."/>
            <person name="Xu Z."/>
            <person name="Zhang H."/>
            <person name="Grigoriev I.V."/>
            <person name="Rokhsar D.S."/>
            <person name="Boore J.L."/>
        </authorList>
    </citation>
    <scope>NUCLEOTIDE SEQUENCE [LARGE SCALE GENOMIC DNA]</scope>
    <source>
        <strain evidence="3 4">P6497</strain>
    </source>
</reference>
<accession>G4ZY86</accession>
<evidence type="ECO:0000313" key="3">
    <source>
        <dbReference type="EMBL" id="EGZ12698.1"/>
    </source>
</evidence>
<protein>
    <recommendedName>
        <fullName evidence="5">Transmembrane protein</fullName>
    </recommendedName>
</protein>
<feature type="compositionally biased region" description="Basic and acidic residues" evidence="1">
    <location>
        <begin position="14"/>
        <end position="28"/>
    </location>
</feature>
<dbReference type="RefSeq" id="XP_009533031.1">
    <property type="nucleotide sequence ID" value="XM_009534736.1"/>
</dbReference>
<gene>
    <name evidence="3" type="ORF">PHYSODRAFT_517121</name>
</gene>
<keyword evidence="4" id="KW-1185">Reference proteome</keyword>
<organism evidence="3 4">
    <name type="scientific">Phytophthora sojae (strain P6497)</name>
    <name type="common">Soybean stem and root rot agent</name>
    <name type="synonym">Phytophthora megasperma f. sp. glycines</name>
    <dbReference type="NCBI Taxonomy" id="1094619"/>
    <lineage>
        <taxon>Eukaryota</taxon>
        <taxon>Sar</taxon>
        <taxon>Stramenopiles</taxon>
        <taxon>Oomycota</taxon>
        <taxon>Peronosporomycetes</taxon>
        <taxon>Peronosporales</taxon>
        <taxon>Peronosporaceae</taxon>
        <taxon>Phytophthora</taxon>
    </lineage>
</organism>
<feature type="transmembrane region" description="Helical" evidence="2">
    <location>
        <begin position="191"/>
        <end position="217"/>
    </location>
</feature>
<sequence>MTVIRVSPFPRRHTTPDEKFTKSRRHSDGRDNASFLYKFEATRSLPVVDLRQTLSLWLQGPQLNLKFLWWMKKHFGILHLGQVLGTLLTLVVVAAPRNVGLVLGPISVVMSLTSIVSTIGTASIDVLRLLTQHYEFWFFSVANLVTWSLLAFFLADPLRIVSLVPLRLILQLTVSMDANFRTFVVAVRSNILVLVVLMIIAALVFLMNALATLIPFVMRVLYTKRKLFGARSAGSKLVRCQLYRAQLVLRPVRYSRTASLGVETNRRSYVLHKQLGITAPEMSITSGNDTARHHQQITLVALRLSAIDTRNTLLLSWPVQTSGRLSTIKLLGIYATGSAGLALPVVTLGLPPSGAQSSAQYVIPVVGFTLTMAFCSVFACASQRDMLRALLFHNFGFIFSMMHCSVACLCVADMMSWDNRCWAVGSAFVWFVWVQLLDAVTPPVRRQLLFSKVQVVLVLWLLWALMFAVAYASVFIPMERSGLHERDLVHFHVGQNVTVLNTKSILLNRLIIMFFWMQRHAWNVFTGAFTRCWRFLRPPKPSEIPEEEATDPDEEELSTMRGSLEYFCPFETFPGVRRIFSSLRRSSTSGRSTRRVSITGRHRVRRLSSAILLSGVVGPSVKQQQKPRRGAFGQRSCDSQGENDHQTNPKTRSWTNSAPGMVRDE</sequence>
<dbReference type="EMBL" id="JH159157">
    <property type="protein sequence ID" value="EGZ12698.1"/>
    <property type="molecule type" value="Genomic_DNA"/>
</dbReference>
<feature type="region of interest" description="Disordered" evidence="1">
    <location>
        <begin position="1"/>
        <end position="28"/>
    </location>
</feature>
<feature type="transmembrane region" description="Helical" evidence="2">
    <location>
        <begin position="422"/>
        <end position="441"/>
    </location>
</feature>
<feature type="transmembrane region" description="Helical" evidence="2">
    <location>
        <begin position="394"/>
        <end position="416"/>
    </location>
</feature>
<evidence type="ECO:0000256" key="2">
    <source>
        <dbReference type="SAM" id="Phobius"/>
    </source>
</evidence>
<feature type="transmembrane region" description="Helical" evidence="2">
    <location>
        <begin position="361"/>
        <end position="382"/>
    </location>
</feature>
<proteinExistence type="predicted"/>